<dbReference type="EMBL" id="JBHUCO010000083">
    <property type="protein sequence ID" value="MFD1524475.1"/>
    <property type="molecule type" value="Genomic_DNA"/>
</dbReference>
<gene>
    <name evidence="3" type="ORF">ACFSJD_43820</name>
</gene>
<feature type="compositionally biased region" description="Polar residues" evidence="1">
    <location>
        <begin position="187"/>
        <end position="200"/>
    </location>
</feature>
<dbReference type="InterPro" id="IPR041325">
    <property type="entry name" value="Gln_deamidase_2"/>
</dbReference>
<dbReference type="Proteomes" id="UP001597114">
    <property type="component" value="Unassembled WGS sequence"/>
</dbReference>
<dbReference type="Gene3D" id="3.10.620.30">
    <property type="match status" value="1"/>
</dbReference>
<accession>A0ABW4FBN7</accession>
<feature type="domain" description="Protein glutaminase" evidence="2">
    <location>
        <begin position="216"/>
        <end position="344"/>
    </location>
</feature>
<evidence type="ECO:0000313" key="3">
    <source>
        <dbReference type="EMBL" id="MFD1524475.1"/>
    </source>
</evidence>
<evidence type="ECO:0000259" key="2">
    <source>
        <dbReference type="Pfam" id="PF18626"/>
    </source>
</evidence>
<evidence type="ECO:0000256" key="1">
    <source>
        <dbReference type="SAM" id="MobiDB-lite"/>
    </source>
</evidence>
<proteinExistence type="predicted"/>
<feature type="region of interest" description="Disordered" evidence="1">
    <location>
        <begin position="184"/>
        <end position="209"/>
    </location>
</feature>
<organism evidence="3 4">
    <name type="scientific">Pseudonocardia yunnanensis</name>
    <dbReference type="NCBI Taxonomy" id="58107"/>
    <lineage>
        <taxon>Bacteria</taxon>
        <taxon>Bacillati</taxon>
        <taxon>Actinomycetota</taxon>
        <taxon>Actinomycetes</taxon>
        <taxon>Pseudonocardiales</taxon>
        <taxon>Pseudonocardiaceae</taxon>
        <taxon>Pseudonocardia</taxon>
    </lineage>
</organism>
<comment type="caution">
    <text evidence="3">The sequence shown here is derived from an EMBL/GenBank/DDBJ whole genome shotgun (WGS) entry which is preliminary data.</text>
</comment>
<evidence type="ECO:0000313" key="4">
    <source>
        <dbReference type="Proteomes" id="UP001597114"/>
    </source>
</evidence>
<keyword evidence="4" id="KW-1185">Reference proteome</keyword>
<name>A0ABW4FBN7_9PSEU</name>
<dbReference type="Pfam" id="PF18626">
    <property type="entry name" value="Gln_deamidase_2"/>
    <property type="match status" value="1"/>
</dbReference>
<protein>
    <submittedName>
        <fullName evidence="3">Protein-glutamine glutaminase family protein</fullName>
    </submittedName>
</protein>
<reference evidence="4" key="1">
    <citation type="journal article" date="2019" name="Int. J. Syst. Evol. Microbiol.">
        <title>The Global Catalogue of Microorganisms (GCM) 10K type strain sequencing project: providing services to taxonomists for standard genome sequencing and annotation.</title>
        <authorList>
            <consortium name="The Broad Institute Genomics Platform"/>
            <consortium name="The Broad Institute Genome Sequencing Center for Infectious Disease"/>
            <person name="Wu L."/>
            <person name="Ma J."/>
        </authorList>
    </citation>
    <scope>NUCLEOTIDE SEQUENCE [LARGE SCALE GENOMIC DNA]</scope>
    <source>
        <strain evidence="4">CCM 7043</strain>
    </source>
</reference>
<dbReference type="RefSeq" id="WP_344727854.1">
    <property type="nucleotide sequence ID" value="NZ_BAAAUS010000047.1"/>
</dbReference>
<sequence>MALQRSIGNAAVTRLIQQSRQDQRDESAHHMPTVQRAESGPGAYAQVAPAGGIATFTAGNLLVAFVPAGTTGQQLASYLAAVPAGSVVVLQRPVLDLAAVAVHSGFHAAYPAATGEAEVQHDGFGSPMGWTVMSPAGATHGLPGPNLTLRNLESLHMAAAAPAPALQPDSHESEDWVDDFVLDDSSDIPTRASSPTSAQSDPGAASGDGLLTEEQAENLFDVVKRNRFVTSTGQMQEIPWDQVENGCSERAHLTARLLMSAGVPCRRVFAVCTAEPEETDEGLWIESEAAGDGRPGSPARIGFGFHTAVTVQVRRDDGGIEERVFDPSIDPGGPITIGSWLAAMHVAEDEILVLGESHREVVSSLQGFRNVPQNGEGYPEDHVSVFCLEPEAYHYPQVNPATRTHRNPQEGPPGFTMDDADAAFLERRHVLEKQVEEARRRRS</sequence>
<feature type="region of interest" description="Disordered" evidence="1">
    <location>
        <begin position="17"/>
        <end position="40"/>
    </location>
</feature>